<keyword evidence="10" id="KW-0175">Coiled coil</keyword>
<evidence type="ECO:0000313" key="16">
    <source>
        <dbReference type="Proteomes" id="UP000261580"/>
    </source>
</evidence>
<keyword evidence="12" id="KW-0539">Nucleus</keyword>
<organism evidence="15 16">
    <name type="scientific">Neolamprologus brichardi</name>
    <name type="common">Fairy cichlid</name>
    <name type="synonym">Lamprologus brichardi</name>
    <dbReference type="NCBI Taxonomy" id="32507"/>
    <lineage>
        <taxon>Eukaryota</taxon>
        <taxon>Metazoa</taxon>
        <taxon>Chordata</taxon>
        <taxon>Craniata</taxon>
        <taxon>Vertebrata</taxon>
        <taxon>Euteleostomi</taxon>
        <taxon>Actinopterygii</taxon>
        <taxon>Neopterygii</taxon>
        <taxon>Teleostei</taxon>
        <taxon>Neoteleostei</taxon>
        <taxon>Acanthomorphata</taxon>
        <taxon>Ovalentaria</taxon>
        <taxon>Cichlomorphae</taxon>
        <taxon>Cichliformes</taxon>
        <taxon>Cichlidae</taxon>
        <taxon>African cichlids</taxon>
        <taxon>Pseudocrenilabrinae</taxon>
        <taxon>Lamprologini</taxon>
        <taxon>Neolamprologus</taxon>
    </lineage>
</organism>
<feature type="region of interest" description="Disordered" evidence="13">
    <location>
        <begin position="614"/>
        <end position="657"/>
    </location>
</feature>
<evidence type="ECO:0000256" key="3">
    <source>
        <dbReference type="ARBA" id="ARBA00004651"/>
    </source>
</evidence>
<keyword evidence="7" id="KW-0812">Transmembrane</keyword>
<evidence type="ECO:0000259" key="14">
    <source>
        <dbReference type="Pfam" id="PF12632"/>
    </source>
</evidence>
<evidence type="ECO:0000256" key="8">
    <source>
        <dbReference type="ARBA" id="ARBA00022949"/>
    </source>
</evidence>
<feature type="region of interest" description="Disordered" evidence="13">
    <location>
        <begin position="33"/>
        <end position="55"/>
    </location>
</feature>
<feature type="region of interest" description="Disordered" evidence="13">
    <location>
        <begin position="744"/>
        <end position="771"/>
    </location>
</feature>
<evidence type="ECO:0000256" key="13">
    <source>
        <dbReference type="SAM" id="MobiDB-lite"/>
    </source>
</evidence>
<dbReference type="GO" id="GO:0017022">
    <property type="term" value="F:myosin binding"/>
    <property type="evidence" value="ECO:0007669"/>
    <property type="project" value="InterPro"/>
</dbReference>
<feature type="region of interest" description="Disordered" evidence="13">
    <location>
        <begin position="515"/>
        <end position="544"/>
    </location>
</feature>
<dbReference type="GO" id="GO:0005886">
    <property type="term" value="C:plasma membrane"/>
    <property type="evidence" value="ECO:0007669"/>
    <property type="project" value="UniProtKB-SubCell"/>
</dbReference>
<evidence type="ECO:0000256" key="6">
    <source>
        <dbReference type="ARBA" id="ARBA00022475"/>
    </source>
</evidence>
<evidence type="ECO:0000256" key="11">
    <source>
        <dbReference type="ARBA" id="ARBA00023136"/>
    </source>
</evidence>
<reference evidence="15" key="2">
    <citation type="submission" date="2025-09" db="UniProtKB">
        <authorList>
            <consortium name="Ensembl"/>
        </authorList>
    </citation>
    <scope>IDENTIFICATION</scope>
</reference>
<feature type="compositionally biased region" description="Basic and acidic residues" evidence="13">
    <location>
        <begin position="639"/>
        <end position="650"/>
    </location>
</feature>
<keyword evidence="9" id="KW-1133">Transmembrane helix</keyword>
<dbReference type="InterPro" id="IPR026858">
    <property type="entry name" value="Vezatin"/>
</dbReference>
<evidence type="ECO:0000256" key="1">
    <source>
        <dbReference type="ARBA" id="ARBA00004123"/>
    </source>
</evidence>
<proteinExistence type="inferred from homology"/>
<feature type="domain" description="Myosin-binding" evidence="14">
    <location>
        <begin position="154"/>
        <end position="449"/>
    </location>
</feature>
<evidence type="ECO:0000256" key="5">
    <source>
        <dbReference type="ARBA" id="ARBA00018125"/>
    </source>
</evidence>
<evidence type="ECO:0000256" key="2">
    <source>
        <dbReference type="ARBA" id="ARBA00004536"/>
    </source>
</evidence>
<evidence type="ECO:0000256" key="9">
    <source>
        <dbReference type="ARBA" id="ARBA00022989"/>
    </source>
</evidence>
<dbReference type="InterPro" id="IPR026859">
    <property type="entry name" value="Myosin-bd"/>
</dbReference>
<evidence type="ECO:0000256" key="4">
    <source>
        <dbReference type="ARBA" id="ARBA00007245"/>
    </source>
</evidence>
<sequence>MTEEFDEDVVFENSPLFQYLQDLGHTDFEACPTASQEEEYGEQEGDLTSPGEDPQKTSGLWRLAEALWRWSPFHQAAASRKLDQKLDCMFGQYSVRCILDQDVLLQEDVELIELLDPSLLTLGSSPSGSPRRANTLPRPSLIAKPSLWDMAGLVGLASVLLGLCSVSGGLWSLAAAPWGLALLGWVGLRMVTLWRQGRMQRAVHNRATQLQTLVHNGKTLTGLSRKALRLVQETEVISRGFTLVSAASSFSRAGPGAGPRGQQLIGLRKALYRALRSAFRASRRATCHMLKIDNVTNYVSAVPLKELGLGLGIEHLGDEQAQELTDDYSLPALKMLFQLWVGQSSECFRRLALLLSPSRVEESEEMRPTEDASSPLPPPLYRSISAVTEPLHHALASCLGEVQRSFDFHRHFETQPRTTGCDRTGRAREKCRELNTLHTSIRSLQLHLKALLSEMIILEDDLEKLMVSKELTELTLEGYQDLSDRLHQLQPHMQASTGCWEDTISQVERMLRRANASSAEGLEQCSPPPPEVPDPPPSYPLILDRDPVPEELEWEAYVSDSDSDGEGRGSWSDMLSPEERERQRREREESRRVLSELKAVLGFRASEGERMKRKQLLFSDQEPAIDRGNNLSERSAGNEGKEQEGRHDGVRPNPSTDPVTEFSCGVEQSEMGGTSVCCRGGGGASELHQYDGVLEEGEGQNGLDCFLKPKVSAVSVMDRLTEIHGSEALSFSSALAAQVAARSHSLISMEEQTFRDDDDDEEEKEGDDEEV</sequence>
<comment type="similarity">
    <text evidence="4">Belongs to the vezatin family.</text>
</comment>
<keyword evidence="11" id="KW-0472">Membrane</keyword>
<keyword evidence="6" id="KW-1003">Cell membrane</keyword>
<dbReference type="Pfam" id="PF12632">
    <property type="entry name" value="Vezatin"/>
    <property type="match status" value="1"/>
</dbReference>
<evidence type="ECO:0000256" key="10">
    <source>
        <dbReference type="ARBA" id="ARBA00023054"/>
    </source>
</evidence>
<protein>
    <recommendedName>
        <fullName evidence="5">Vezatin</fullName>
    </recommendedName>
</protein>
<name>A0A3Q4HEJ1_NEOBR</name>
<evidence type="ECO:0000313" key="15">
    <source>
        <dbReference type="Ensembl" id="ENSNBRP00000015222.1"/>
    </source>
</evidence>
<dbReference type="GO" id="GO:0005912">
    <property type="term" value="C:adherens junction"/>
    <property type="evidence" value="ECO:0007669"/>
    <property type="project" value="UniProtKB-SubCell"/>
</dbReference>
<feature type="compositionally biased region" description="Basic and acidic residues" evidence="13">
    <location>
        <begin position="577"/>
        <end position="592"/>
    </location>
</feature>
<dbReference type="Bgee" id="ENSNBRG00000011771">
    <property type="expression patterns" value="Expressed in blood and 5 other cell types or tissues"/>
</dbReference>
<accession>A0A3Q4HEJ1</accession>
<dbReference type="PANTHER" id="PTHR15989:SF5">
    <property type="entry name" value="VEZATIN"/>
    <property type="match status" value="1"/>
</dbReference>
<dbReference type="STRING" id="32507.ENSNBRP00000015222"/>
<dbReference type="Ensembl" id="ENSNBRT00000015637.1">
    <property type="protein sequence ID" value="ENSNBRP00000015222.1"/>
    <property type="gene ID" value="ENSNBRG00000011771.1"/>
</dbReference>
<keyword evidence="16" id="KW-1185">Reference proteome</keyword>
<dbReference type="PANTHER" id="PTHR15989">
    <property type="entry name" value="VEZATIN"/>
    <property type="match status" value="1"/>
</dbReference>
<evidence type="ECO:0000256" key="7">
    <source>
        <dbReference type="ARBA" id="ARBA00022692"/>
    </source>
</evidence>
<dbReference type="AlphaFoldDB" id="A0A3Q4HEJ1"/>
<dbReference type="GO" id="GO:0005634">
    <property type="term" value="C:nucleus"/>
    <property type="evidence" value="ECO:0007669"/>
    <property type="project" value="UniProtKB-SubCell"/>
</dbReference>
<dbReference type="GO" id="GO:0098609">
    <property type="term" value="P:cell-cell adhesion"/>
    <property type="evidence" value="ECO:0007669"/>
    <property type="project" value="InterPro"/>
</dbReference>
<evidence type="ECO:0000256" key="12">
    <source>
        <dbReference type="ARBA" id="ARBA00023242"/>
    </source>
</evidence>
<reference evidence="15" key="1">
    <citation type="submission" date="2025-08" db="UniProtKB">
        <authorList>
            <consortium name="Ensembl"/>
        </authorList>
    </citation>
    <scope>IDENTIFICATION</scope>
</reference>
<dbReference type="OMA" id="IVCENPR"/>
<comment type="subcellular location">
    <subcellularLocation>
        <location evidence="2">Cell junction</location>
        <location evidence="2">Adherens junction</location>
    </subcellularLocation>
    <subcellularLocation>
        <location evidence="3">Cell membrane</location>
        <topology evidence="3">Multi-pass membrane protein</topology>
    </subcellularLocation>
    <subcellularLocation>
        <location evidence="1">Nucleus</location>
    </subcellularLocation>
</comment>
<keyword evidence="8" id="KW-0965">Cell junction</keyword>
<feature type="region of interest" description="Disordered" evidence="13">
    <location>
        <begin position="557"/>
        <end position="592"/>
    </location>
</feature>
<feature type="compositionally biased region" description="Pro residues" evidence="13">
    <location>
        <begin position="526"/>
        <end position="539"/>
    </location>
</feature>
<dbReference type="GeneTree" id="ENSGT00390000003290"/>
<feature type="compositionally biased region" description="Acidic residues" evidence="13">
    <location>
        <begin position="756"/>
        <end position="771"/>
    </location>
</feature>
<feature type="compositionally biased region" description="Acidic residues" evidence="13">
    <location>
        <begin position="36"/>
        <end position="45"/>
    </location>
</feature>
<dbReference type="Proteomes" id="UP000261580">
    <property type="component" value="Unassembled WGS sequence"/>
</dbReference>